<dbReference type="InterPro" id="IPR039189">
    <property type="entry name" value="Fcp1"/>
</dbReference>
<dbReference type="InterPro" id="IPR004274">
    <property type="entry name" value="FCP1_dom"/>
</dbReference>
<evidence type="ECO:0000256" key="5">
    <source>
        <dbReference type="ARBA" id="ARBA00047761"/>
    </source>
</evidence>
<dbReference type="PANTHER" id="PTHR23081">
    <property type="entry name" value="RNA POLYMERASE II CTD PHOSPHATASE"/>
    <property type="match status" value="1"/>
</dbReference>
<sequence>LAHLSLSRSSTTADLPAGHQIRIRPPLPLLGFLFLAVPVMGTKRKRGWEDDVSCDLCQGKFKRRKVDGGSSTATEGMREPRLVLVLDLDHTLLHSIRFDRLPPQECRLLFQEPRLPDLFKTWLGMIVKLRPFVRTFLREANTMYHLCIWTTGDRCFAQEMVRILDPKGLFFSPGDVISRDDYKEKGRKGLDVVRRGDERTTVILDDTEEVWDKHLLNLVQMPPYHFFSYSRLKLGPTWRPPSEGGEDEQEVNGPLWRALQLLRRVHTMFFRPVDSRDDLRTRDVREILSELMK</sequence>
<comment type="catalytic activity">
    <reaction evidence="5">
        <text>O-phospho-L-seryl-[protein] + H2O = L-seryl-[protein] + phosphate</text>
        <dbReference type="Rhea" id="RHEA:20629"/>
        <dbReference type="Rhea" id="RHEA-COMP:9863"/>
        <dbReference type="Rhea" id="RHEA-COMP:11604"/>
        <dbReference type="ChEBI" id="CHEBI:15377"/>
        <dbReference type="ChEBI" id="CHEBI:29999"/>
        <dbReference type="ChEBI" id="CHEBI:43474"/>
        <dbReference type="ChEBI" id="CHEBI:83421"/>
        <dbReference type="EC" id="3.1.3.16"/>
    </reaction>
</comment>
<comment type="subcellular location">
    <subcellularLocation>
        <location evidence="1">Nucleus</location>
    </subcellularLocation>
</comment>
<evidence type="ECO:0000259" key="7">
    <source>
        <dbReference type="PROSITE" id="PS50969"/>
    </source>
</evidence>
<dbReference type="Pfam" id="PF03031">
    <property type="entry name" value="NIF"/>
    <property type="match status" value="1"/>
</dbReference>
<dbReference type="CDD" id="cd07521">
    <property type="entry name" value="HAD_FCP1-like"/>
    <property type="match status" value="1"/>
</dbReference>
<evidence type="ECO:0000313" key="8">
    <source>
        <dbReference type="EMBL" id="JAT67883.1"/>
    </source>
</evidence>
<dbReference type="PANTHER" id="PTHR23081:SF36">
    <property type="entry name" value="RNA POLYMERASE II SUBUNIT A C-TERMINAL DOMAIN PHOSPHATASE"/>
    <property type="match status" value="1"/>
</dbReference>
<dbReference type="Gene3D" id="3.40.50.1000">
    <property type="entry name" value="HAD superfamily/HAD-like"/>
    <property type="match status" value="1"/>
</dbReference>
<proteinExistence type="predicted"/>
<dbReference type="SMART" id="SM00577">
    <property type="entry name" value="CPDc"/>
    <property type="match status" value="1"/>
</dbReference>
<dbReference type="InterPro" id="IPR036412">
    <property type="entry name" value="HAD-like_sf"/>
</dbReference>
<evidence type="ECO:0000256" key="1">
    <source>
        <dbReference type="ARBA" id="ARBA00004123"/>
    </source>
</evidence>
<dbReference type="GO" id="GO:0008420">
    <property type="term" value="F:RNA polymerase II CTD heptapeptide repeat phosphatase activity"/>
    <property type="evidence" value="ECO:0007669"/>
    <property type="project" value="InterPro"/>
</dbReference>
<dbReference type="EC" id="3.1.3.16" evidence="2"/>
<feature type="domain" description="FCP1 homology" evidence="7">
    <location>
        <begin position="77"/>
        <end position="245"/>
    </location>
</feature>
<protein>
    <recommendedName>
        <fullName evidence="2">protein-serine/threonine phosphatase</fullName>
        <ecNumber evidence="2">3.1.3.16</ecNumber>
    </recommendedName>
</protein>
<dbReference type="InterPro" id="IPR023214">
    <property type="entry name" value="HAD_sf"/>
</dbReference>
<organism evidence="8">
    <name type="scientific">Anthurium amnicola</name>
    <dbReference type="NCBI Taxonomy" id="1678845"/>
    <lineage>
        <taxon>Eukaryota</taxon>
        <taxon>Viridiplantae</taxon>
        <taxon>Streptophyta</taxon>
        <taxon>Embryophyta</taxon>
        <taxon>Tracheophyta</taxon>
        <taxon>Spermatophyta</taxon>
        <taxon>Magnoliopsida</taxon>
        <taxon>Liliopsida</taxon>
        <taxon>Araceae</taxon>
        <taxon>Pothoideae</taxon>
        <taxon>Potheae</taxon>
        <taxon>Anthurium</taxon>
    </lineage>
</organism>
<dbReference type="EMBL" id="GDJX01000053">
    <property type="protein sequence ID" value="JAT67883.1"/>
    <property type="molecule type" value="Transcribed_RNA"/>
</dbReference>
<gene>
    <name evidence="8" type="primary">CPL4_0</name>
    <name evidence="8" type="ORF">g.97281</name>
</gene>
<evidence type="ECO:0000256" key="4">
    <source>
        <dbReference type="ARBA" id="ARBA00023242"/>
    </source>
</evidence>
<reference evidence="8" key="1">
    <citation type="submission" date="2015-07" db="EMBL/GenBank/DDBJ databases">
        <title>Transcriptome Assembly of Anthurium amnicola.</title>
        <authorList>
            <person name="Suzuki J."/>
        </authorList>
    </citation>
    <scope>NUCLEOTIDE SEQUENCE</scope>
</reference>
<evidence type="ECO:0000256" key="6">
    <source>
        <dbReference type="ARBA" id="ARBA00048336"/>
    </source>
</evidence>
<comment type="catalytic activity">
    <reaction evidence="6">
        <text>O-phospho-L-threonyl-[protein] + H2O = L-threonyl-[protein] + phosphate</text>
        <dbReference type="Rhea" id="RHEA:47004"/>
        <dbReference type="Rhea" id="RHEA-COMP:11060"/>
        <dbReference type="Rhea" id="RHEA-COMP:11605"/>
        <dbReference type="ChEBI" id="CHEBI:15377"/>
        <dbReference type="ChEBI" id="CHEBI:30013"/>
        <dbReference type="ChEBI" id="CHEBI:43474"/>
        <dbReference type="ChEBI" id="CHEBI:61977"/>
        <dbReference type="EC" id="3.1.3.16"/>
    </reaction>
</comment>
<evidence type="ECO:0000256" key="2">
    <source>
        <dbReference type="ARBA" id="ARBA00013081"/>
    </source>
</evidence>
<accession>A0A1D1ZMC1</accession>
<evidence type="ECO:0000256" key="3">
    <source>
        <dbReference type="ARBA" id="ARBA00022801"/>
    </source>
</evidence>
<keyword evidence="4" id="KW-0539">Nucleus</keyword>
<dbReference type="AlphaFoldDB" id="A0A1D1ZMC1"/>
<name>A0A1D1ZMC1_9ARAE</name>
<dbReference type="GO" id="GO:0005634">
    <property type="term" value="C:nucleus"/>
    <property type="evidence" value="ECO:0007669"/>
    <property type="project" value="UniProtKB-SubCell"/>
</dbReference>
<feature type="non-terminal residue" evidence="8">
    <location>
        <position position="1"/>
    </location>
</feature>
<dbReference type="SUPFAM" id="SSF56784">
    <property type="entry name" value="HAD-like"/>
    <property type="match status" value="1"/>
</dbReference>
<keyword evidence="3" id="KW-0378">Hydrolase</keyword>
<dbReference type="PROSITE" id="PS50969">
    <property type="entry name" value="FCP1"/>
    <property type="match status" value="1"/>
</dbReference>